<gene>
    <name evidence="2" type="ORF">B0T24DRAFT_596280</name>
</gene>
<keyword evidence="3" id="KW-1185">Reference proteome</keyword>
<proteinExistence type="predicted"/>
<evidence type="ECO:0000313" key="3">
    <source>
        <dbReference type="Proteomes" id="UP001287356"/>
    </source>
</evidence>
<name>A0AAE0K4L6_9PEZI</name>
<dbReference type="AlphaFoldDB" id="A0AAE0K4L6"/>
<dbReference type="EMBL" id="JAULSN010000006">
    <property type="protein sequence ID" value="KAK3369542.1"/>
    <property type="molecule type" value="Genomic_DNA"/>
</dbReference>
<dbReference type="Proteomes" id="UP001287356">
    <property type="component" value="Unassembled WGS sequence"/>
</dbReference>
<comment type="caution">
    <text evidence="2">The sequence shown here is derived from an EMBL/GenBank/DDBJ whole genome shotgun (WGS) entry which is preliminary data.</text>
</comment>
<evidence type="ECO:0000259" key="1">
    <source>
        <dbReference type="Pfam" id="PF20255"/>
    </source>
</evidence>
<reference evidence="2" key="1">
    <citation type="journal article" date="2023" name="Mol. Phylogenet. Evol.">
        <title>Genome-scale phylogeny and comparative genomics of the fungal order Sordariales.</title>
        <authorList>
            <person name="Hensen N."/>
            <person name="Bonometti L."/>
            <person name="Westerberg I."/>
            <person name="Brannstrom I.O."/>
            <person name="Guillou S."/>
            <person name="Cros-Aarteil S."/>
            <person name="Calhoun S."/>
            <person name="Haridas S."/>
            <person name="Kuo A."/>
            <person name="Mondo S."/>
            <person name="Pangilinan J."/>
            <person name="Riley R."/>
            <person name="LaButti K."/>
            <person name="Andreopoulos B."/>
            <person name="Lipzen A."/>
            <person name="Chen C."/>
            <person name="Yan M."/>
            <person name="Daum C."/>
            <person name="Ng V."/>
            <person name="Clum A."/>
            <person name="Steindorff A."/>
            <person name="Ohm R.A."/>
            <person name="Martin F."/>
            <person name="Silar P."/>
            <person name="Natvig D.O."/>
            <person name="Lalanne C."/>
            <person name="Gautier V."/>
            <person name="Ament-Velasquez S.L."/>
            <person name="Kruys A."/>
            <person name="Hutchinson M.I."/>
            <person name="Powell A.J."/>
            <person name="Barry K."/>
            <person name="Miller A.N."/>
            <person name="Grigoriev I.V."/>
            <person name="Debuchy R."/>
            <person name="Gladieux P."/>
            <person name="Hiltunen Thoren M."/>
            <person name="Johannesson H."/>
        </authorList>
    </citation>
    <scope>NUCLEOTIDE SEQUENCE</scope>
    <source>
        <strain evidence="2">CBS 958.72</strain>
    </source>
</reference>
<feature type="domain" description="DUF6606" evidence="1">
    <location>
        <begin position="35"/>
        <end position="93"/>
    </location>
</feature>
<sequence>MASLLESAFNHVILPPKLPGYRDLTGQPYSLSRAKGLSVDYPVVLYIEEQNYAILIRLLPRSDGGDDDDDNVVFKAFKTSPSSEAVLATEGALYTEALDRFVTRSRKAGASIPEARDSVNPLLTDYAGELAPKITILLRSKLYQRLAKLEIERAEALPEYQAVYRRLFESISTFFRSAI</sequence>
<evidence type="ECO:0000313" key="2">
    <source>
        <dbReference type="EMBL" id="KAK3369542.1"/>
    </source>
</evidence>
<dbReference type="Pfam" id="PF20255">
    <property type="entry name" value="DUF6606"/>
    <property type="match status" value="1"/>
</dbReference>
<organism evidence="2 3">
    <name type="scientific">Lasiosphaeria ovina</name>
    <dbReference type="NCBI Taxonomy" id="92902"/>
    <lineage>
        <taxon>Eukaryota</taxon>
        <taxon>Fungi</taxon>
        <taxon>Dikarya</taxon>
        <taxon>Ascomycota</taxon>
        <taxon>Pezizomycotina</taxon>
        <taxon>Sordariomycetes</taxon>
        <taxon>Sordariomycetidae</taxon>
        <taxon>Sordariales</taxon>
        <taxon>Lasiosphaeriaceae</taxon>
        <taxon>Lasiosphaeria</taxon>
    </lineage>
</organism>
<reference evidence="2" key="2">
    <citation type="submission" date="2023-06" db="EMBL/GenBank/DDBJ databases">
        <authorList>
            <consortium name="Lawrence Berkeley National Laboratory"/>
            <person name="Haridas S."/>
            <person name="Hensen N."/>
            <person name="Bonometti L."/>
            <person name="Westerberg I."/>
            <person name="Brannstrom I.O."/>
            <person name="Guillou S."/>
            <person name="Cros-Aarteil S."/>
            <person name="Calhoun S."/>
            <person name="Kuo A."/>
            <person name="Mondo S."/>
            <person name="Pangilinan J."/>
            <person name="Riley R."/>
            <person name="Labutti K."/>
            <person name="Andreopoulos B."/>
            <person name="Lipzen A."/>
            <person name="Chen C."/>
            <person name="Yanf M."/>
            <person name="Daum C."/>
            <person name="Ng V."/>
            <person name="Clum A."/>
            <person name="Steindorff A."/>
            <person name="Ohm R."/>
            <person name="Martin F."/>
            <person name="Silar P."/>
            <person name="Natvig D."/>
            <person name="Lalanne C."/>
            <person name="Gautier V."/>
            <person name="Ament-Velasquez S.L."/>
            <person name="Kruys A."/>
            <person name="Hutchinson M.I."/>
            <person name="Powell A.J."/>
            <person name="Barry K."/>
            <person name="Miller A.N."/>
            <person name="Grigoriev I.V."/>
            <person name="Debuchy R."/>
            <person name="Gladieux P."/>
            <person name="Thoren M.H."/>
            <person name="Johannesson H."/>
        </authorList>
    </citation>
    <scope>NUCLEOTIDE SEQUENCE</scope>
    <source>
        <strain evidence="2">CBS 958.72</strain>
    </source>
</reference>
<accession>A0AAE0K4L6</accession>
<protein>
    <recommendedName>
        <fullName evidence="1">DUF6606 domain-containing protein</fullName>
    </recommendedName>
</protein>
<dbReference type="InterPro" id="IPR046541">
    <property type="entry name" value="DUF6606"/>
</dbReference>